<dbReference type="AlphaFoldDB" id="A0A5N6U5H9"/>
<gene>
    <name evidence="1" type="ORF">BDV25DRAFT_148623</name>
</gene>
<protein>
    <submittedName>
        <fullName evidence="1">Uncharacterized protein</fullName>
    </submittedName>
</protein>
<evidence type="ECO:0000313" key="2">
    <source>
        <dbReference type="Proteomes" id="UP000325780"/>
    </source>
</evidence>
<name>A0A5N6U5H9_ASPAV</name>
<keyword evidence="2" id="KW-1185">Reference proteome</keyword>
<dbReference type="Proteomes" id="UP000325780">
    <property type="component" value="Unassembled WGS sequence"/>
</dbReference>
<organism evidence="1 2">
    <name type="scientific">Aspergillus avenaceus</name>
    <dbReference type="NCBI Taxonomy" id="36643"/>
    <lineage>
        <taxon>Eukaryota</taxon>
        <taxon>Fungi</taxon>
        <taxon>Dikarya</taxon>
        <taxon>Ascomycota</taxon>
        <taxon>Pezizomycotina</taxon>
        <taxon>Eurotiomycetes</taxon>
        <taxon>Eurotiomycetidae</taxon>
        <taxon>Eurotiales</taxon>
        <taxon>Aspergillaceae</taxon>
        <taxon>Aspergillus</taxon>
        <taxon>Aspergillus subgen. Circumdati</taxon>
    </lineage>
</organism>
<dbReference type="EMBL" id="ML742034">
    <property type="protein sequence ID" value="KAE8153893.1"/>
    <property type="molecule type" value="Genomic_DNA"/>
</dbReference>
<reference evidence="1 2" key="1">
    <citation type="submission" date="2019-04" db="EMBL/GenBank/DDBJ databases">
        <title>Friends and foes A comparative genomics study of 23 Aspergillus species from section Flavi.</title>
        <authorList>
            <consortium name="DOE Joint Genome Institute"/>
            <person name="Kjaerbolling I."/>
            <person name="Vesth T."/>
            <person name="Frisvad J.C."/>
            <person name="Nybo J.L."/>
            <person name="Theobald S."/>
            <person name="Kildgaard S."/>
            <person name="Isbrandt T."/>
            <person name="Kuo A."/>
            <person name="Sato A."/>
            <person name="Lyhne E.K."/>
            <person name="Kogle M.E."/>
            <person name="Wiebenga A."/>
            <person name="Kun R.S."/>
            <person name="Lubbers R.J."/>
            <person name="Makela M.R."/>
            <person name="Barry K."/>
            <person name="Chovatia M."/>
            <person name="Clum A."/>
            <person name="Daum C."/>
            <person name="Haridas S."/>
            <person name="He G."/>
            <person name="LaButti K."/>
            <person name="Lipzen A."/>
            <person name="Mondo S."/>
            <person name="Riley R."/>
            <person name="Salamov A."/>
            <person name="Simmons B.A."/>
            <person name="Magnuson J.K."/>
            <person name="Henrissat B."/>
            <person name="Mortensen U.H."/>
            <person name="Larsen T.O."/>
            <person name="Devries R.P."/>
            <person name="Grigoriev I.V."/>
            <person name="Machida M."/>
            <person name="Baker S.E."/>
            <person name="Andersen M.R."/>
        </authorList>
    </citation>
    <scope>NUCLEOTIDE SEQUENCE [LARGE SCALE GENOMIC DNA]</scope>
    <source>
        <strain evidence="1 2">IBT 18842</strain>
    </source>
</reference>
<evidence type="ECO:0000313" key="1">
    <source>
        <dbReference type="EMBL" id="KAE8153893.1"/>
    </source>
</evidence>
<accession>A0A5N6U5H9</accession>
<proteinExistence type="predicted"/>
<sequence>MKLHRYALAACRHWCFVDPLHGCDIRHVTGYPALSRRNMVLIGGSHFYPWHYVCLHKCYGTCALSLAVSVQIVLWLGHLPFSREAPR</sequence>